<evidence type="ECO:0000313" key="2">
    <source>
        <dbReference type="Proteomes" id="UP000792457"/>
    </source>
</evidence>
<reference evidence="1" key="1">
    <citation type="submission" date="2013-04" db="EMBL/GenBank/DDBJ databases">
        <authorList>
            <person name="Qu J."/>
            <person name="Murali S.C."/>
            <person name="Bandaranaike D."/>
            <person name="Bellair M."/>
            <person name="Blankenburg K."/>
            <person name="Chao H."/>
            <person name="Dinh H."/>
            <person name="Doddapaneni H."/>
            <person name="Downs B."/>
            <person name="Dugan-Rocha S."/>
            <person name="Elkadiri S."/>
            <person name="Gnanaolivu R.D."/>
            <person name="Hernandez B."/>
            <person name="Javaid M."/>
            <person name="Jayaseelan J.C."/>
            <person name="Lee S."/>
            <person name="Li M."/>
            <person name="Ming W."/>
            <person name="Munidasa M."/>
            <person name="Muniz J."/>
            <person name="Nguyen L."/>
            <person name="Ongeri F."/>
            <person name="Osuji N."/>
            <person name="Pu L.-L."/>
            <person name="Puazo M."/>
            <person name="Qu C."/>
            <person name="Quiroz J."/>
            <person name="Raj R."/>
            <person name="Weissenberger G."/>
            <person name="Xin Y."/>
            <person name="Zou X."/>
            <person name="Han Y."/>
            <person name="Richards S."/>
            <person name="Worley K."/>
            <person name="Muzny D."/>
            <person name="Gibbs R."/>
        </authorList>
    </citation>
    <scope>NUCLEOTIDE SEQUENCE</scope>
    <source>
        <strain evidence="1">Sampled in the wild</strain>
    </source>
</reference>
<gene>
    <name evidence="1" type="ORF">J437_LFUL008809</name>
</gene>
<accession>A0A8K0P3J3</accession>
<dbReference type="Proteomes" id="UP000792457">
    <property type="component" value="Unassembled WGS sequence"/>
</dbReference>
<comment type="caution">
    <text evidence="1">The sequence shown here is derived from an EMBL/GenBank/DDBJ whole genome shotgun (WGS) entry which is preliminary data.</text>
</comment>
<organism evidence="1 2">
    <name type="scientific">Ladona fulva</name>
    <name type="common">Scarce chaser dragonfly</name>
    <name type="synonym">Libellula fulva</name>
    <dbReference type="NCBI Taxonomy" id="123851"/>
    <lineage>
        <taxon>Eukaryota</taxon>
        <taxon>Metazoa</taxon>
        <taxon>Ecdysozoa</taxon>
        <taxon>Arthropoda</taxon>
        <taxon>Hexapoda</taxon>
        <taxon>Insecta</taxon>
        <taxon>Pterygota</taxon>
        <taxon>Palaeoptera</taxon>
        <taxon>Odonata</taxon>
        <taxon>Epiprocta</taxon>
        <taxon>Anisoptera</taxon>
        <taxon>Libelluloidea</taxon>
        <taxon>Libellulidae</taxon>
        <taxon>Ladona</taxon>
    </lineage>
</organism>
<dbReference type="EMBL" id="KZ308613">
    <property type="protein sequence ID" value="KAG8232341.1"/>
    <property type="molecule type" value="Genomic_DNA"/>
</dbReference>
<reference evidence="1" key="2">
    <citation type="submission" date="2017-10" db="EMBL/GenBank/DDBJ databases">
        <title>Ladona fulva Genome sequencing and assembly.</title>
        <authorList>
            <person name="Murali S."/>
            <person name="Richards S."/>
            <person name="Bandaranaike D."/>
            <person name="Bellair M."/>
            <person name="Blankenburg K."/>
            <person name="Chao H."/>
            <person name="Dinh H."/>
            <person name="Doddapaneni H."/>
            <person name="Dugan-Rocha S."/>
            <person name="Elkadiri S."/>
            <person name="Gnanaolivu R."/>
            <person name="Hernandez B."/>
            <person name="Skinner E."/>
            <person name="Javaid M."/>
            <person name="Lee S."/>
            <person name="Li M."/>
            <person name="Ming W."/>
            <person name="Munidasa M."/>
            <person name="Muniz J."/>
            <person name="Nguyen L."/>
            <person name="Hughes D."/>
            <person name="Osuji N."/>
            <person name="Pu L.-L."/>
            <person name="Puazo M."/>
            <person name="Qu C."/>
            <person name="Quiroz J."/>
            <person name="Raj R."/>
            <person name="Weissenberger G."/>
            <person name="Xin Y."/>
            <person name="Zou X."/>
            <person name="Han Y."/>
            <person name="Worley K."/>
            <person name="Muzny D."/>
            <person name="Gibbs R."/>
        </authorList>
    </citation>
    <scope>NUCLEOTIDE SEQUENCE</scope>
    <source>
        <strain evidence="1">Sampled in the wild</strain>
    </source>
</reference>
<dbReference type="AlphaFoldDB" id="A0A8K0P3J3"/>
<keyword evidence="2" id="KW-1185">Reference proteome</keyword>
<name>A0A8K0P3J3_LADFU</name>
<feature type="non-terminal residue" evidence="1">
    <location>
        <position position="116"/>
    </location>
</feature>
<evidence type="ECO:0008006" key="3">
    <source>
        <dbReference type="Google" id="ProtNLM"/>
    </source>
</evidence>
<protein>
    <recommendedName>
        <fullName evidence="3">Nuclease HARBI1</fullName>
    </recommendedName>
</protein>
<evidence type="ECO:0000313" key="1">
    <source>
        <dbReference type="EMBL" id="KAG8232341.1"/>
    </source>
</evidence>
<dbReference type="OrthoDB" id="2430314at2759"/>
<proteinExistence type="predicted"/>
<sequence>MIGGKLEKGVKCTSGLPIPHSLQLLDTLNMIAKESYQYVAGKMLGNSQATMSRVANRVFLAFAEELMNAMAAFYKIEKFARVSGCIERAHIRVKYSGGPDVATFLNRKTYCSLNIQ</sequence>